<dbReference type="AlphaFoldDB" id="A0A9N9IYA9"/>
<dbReference type="OrthoDB" id="2398651at2759"/>
<organism evidence="1 2">
    <name type="scientific">Funneliformis caledonium</name>
    <dbReference type="NCBI Taxonomy" id="1117310"/>
    <lineage>
        <taxon>Eukaryota</taxon>
        <taxon>Fungi</taxon>
        <taxon>Fungi incertae sedis</taxon>
        <taxon>Mucoromycota</taxon>
        <taxon>Glomeromycotina</taxon>
        <taxon>Glomeromycetes</taxon>
        <taxon>Glomerales</taxon>
        <taxon>Glomeraceae</taxon>
        <taxon>Funneliformis</taxon>
    </lineage>
</organism>
<gene>
    <name evidence="1" type="ORF">FCALED_LOCUS16348</name>
</gene>
<comment type="caution">
    <text evidence="1">The sequence shown here is derived from an EMBL/GenBank/DDBJ whole genome shotgun (WGS) entry which is preliminary data.</text>
</comment>
<dbReference type="Proteomes" id="UP000789570">
    <property type="component" value="Unassembled WGS sequence"/>
</dbReference>
<evidence type="ECO:0000313" key="2">
    <source>
        <dbReference type="Proteomes" id="UP000789570"/>
    </source>
</evidence>
<keyword evidence="2" id="KW-1185">Reference proteome</keyword>
<accession>A0A9N9IYA9</accession>
<sequence length="106" mass="12275">MSFYTRCVYAASTRANDSEIPTPTDKELAWMHTESPEVCWIVKNPDLSLSTPNLVDIDNNQSFNCLKLNYTEKKTDYPKLFRARHVLSVIHNNNGFIELQRKIRVA</sequence>
<evidence type="ECO:0000313" key="1">
    <source>
        <dbReference type="EMBL" id="CAG8751476.1"/>
    </source>
</evidence>
<feature type="non-terminal residue" evidence="1">
    <location>
        <position position="106"/>
    </location>
</feature>
<reference evidence="1" key="1">
    <citation type="submission" date="2021-06" db="EMBL/GenBank/DDBJ databases">
        <authorList>
            <person name="Kallberg Y."/>
            <person name="Tangrot J."/>
            <person name="Rosling A."/>
        </authorList>
    </citation>
    <scope>NUCLEOTIDE SEQUENCE</scope>
    <source>
        <strain evidence="1">UK204</strain>
    </source>
</reference>
<dbReference type="EMBL" id="CAJVPQ010018618">
    <property type="protein sequence ID" value="CAG8751476.1"/>
    <property type="molecule type" value="Genomic_DNA"/>
</dbReference>
<protein>
    <submittedName>
        <fullName evidence="1">15197_t:CDS:1</fullName>
    </submittedName>
</protein>
<name>A0A9N9IYA9_9GLOM</name>
<proteinExistence type="predicted"/>